<gene>
    <name evidence="3" type="ORF">GA0061101_11987</name>
</gene>
<evidence type="ECO:0008006" key="5">
    <source>
        <dbReference type="Google" id="ProtNLM"/>
    </source>
</evidence>
<protein>
    <recommendedName>
        <fullName evidence="5">DUF3329 domain-containing protein</fullName>
    </recommendedName>
</protein>
<feature type="transmembrane region" description="Helical" evidence="2">
    <location>
        <begin position="36"/>
        <end position="56"/>
    </location>
</feature>
<dbReference type="AlphaFoldDB" id="A0A1C3WXQ8"/>
<reference evidence="3 4" key="1">
    <citation type="submission" date="2016-08" db="EMBL/GenBank/DDBJ databases">
        <authorList>
            <person name="Seilhamer J.J."/>
        </authorList>
    </citation>
    <scope>NUCLEOTIDE SEQUENCE [LARGE SCALE GENOMIC DNA]</scope>
    <source>
        <strain evidence="3 4">P1-7</strain>
    </source>
</reference>
<dbReference type="OrthoDB" id="7362327at2"/>
<accession>A0A1C3WXQ8</accession>
<sequence>MQLIDPSHPIYKPLWVRILIVAVCFGWAIVETLGSQPFWALLSGALGAYAAWMLLLNFKPQPPAANVEAPLQDDTGEDDTSAHDKK</sequence>
<proteinExistence type="predicted"/>
<feature type="region of interest" description="Disordered" evidence="1">
    <location>
        <begin position="66"/>
        <end position="86"/>
    </location>
</feature>
<dbReference type="EMBL" id="FMAF01000019">
    <property type="protein sequence ID" value="SCB44735.1"/>
    <property type="molecule type" value="Genomic_DNA"/>
</dbReference>
<dbReference type="Proteomes" id="UP000199205">
    <property type="component" value="Unassembled WGS sequence"/>
</dbReference>
<keyword evidence="2" id="KW-0472">Membrane</keyword>
<evidence type="ECO:0000313" key="4">
    <source>
        <dbReference type="Proteomes" id="UP000199205"/>
    </source>
</evidence>
<feature type="transmembrane region" description="Helical" evidence="2">
    <location>
        <begin position="14"/>
        <end position="30"/>
    </location>
</feature>
<keyword evidence="2" id="KW-1133">Transmembrane helix</keyword>
<dbReference type="RefSeq" id="WP_047562524.1">
    <property type="nucleotide sequence ID" value="NZ_FMAF01000019.1"/>
</dbReference>
<evidence type="ECO:0000256" key="2">
    <source>
        <dbReference type="SAM" id="Phobius"/>
    </source>
</evidence>
<organism evidence="3 4">
    <name type="scientific">Rhizobium lusitanum</name>
    <dbReference type="NCBI Taxonomy" id="293958"/>
    <lineage>
        <taxon>Bacteria</taxon>
        <taxon>Pseudomonadati</taxon>
        <taxon>Pseudomonadota</taxon>
        <taxon>Alphaproteobacteria</taxon>
        <taxon>Hyphomicrobiales</taxon>
        <taxon>Rhizobiaceae</taxon>
        <taxon>Rhizobium/Agrobacterium group</taxon>
        <taxon>Rhizobium</taxon>
    </lineage>
</organism>
<name>A0A1C3WXQ8_9HYPH</name>
<evidence type="ECO:0000313" key="3">
    <source>
        <dbReference type="EMBL" id="SCB44735.1"/>
    </source>
</evidence>
<keyword evidence="2" id="KW-0812">Transmembrane</keyword>
<evidence type="ECO:0000256" key="1">
    <source>
        <dbReference type="SAM" id="MobiDB-lite"/>
    </source>
</evidence>